<dbReference type="Proteomes" id="UP000623250">
    <property type="component" value="Unassembled WGS sequence"/>
</dbReference>
<evidence type="ECO:0000256" key="4">
    <source>
        <dbReference type="ARBA" id="ARBA00023136"/>
    </source>
</evidence>
<dbReference type="InterPro" id="IPR016982">
    <property type="entry name" value="Mms48"/>
</dbReference>
<organism evidence="8 9">
    <name type="scientific">Rhodomicrobium udaipurense</name>
    <dbReference type="NCBI Taxonomy" id="1202716"/>
    <lineage>
        <taxon>Bacteria</taxon>
        <taxon>Pseudomonadati</taxon>
        <taxon>Pseudomonadota</taxon>
        <taxon>Alphaproteobacteria</taxon>
        <taxon>Hyphomicrobiales</taxon>
        <taxon>Hyphomicrobiaceae</taxon>
        <taxon>Rhodomicrobium</taxon>
    </lineage>
</organism>
<dbReference type="InterPro" id="IPR011990">
    <property type="entry name" value="TPR-like_helical_dom_sf"/>
</dbReference>
<feature type="transmembrane region" description="Helical" evidence="6">
    <location>
        <begin position="42"/>
        <end position="66"/>
    </location>
</feature>
<keyword evidence="9" id="KW-1185">Reference proteome</keyword>
<evidence type="ECO:0000256" key="5">
    <source>
        <dbReference type="SAM" id="MobiDB-lite"/>
    </source>
</evidence>
<evidence type="ECO:0000256" key="3">
    <source>
        <dbReference type="ARBA" id="ARBA00022989"/>
    </source>
</evidence>
<dbReference type="GO" id="GO:0016020">
    <property type="term" value="C:membrane"/>
    <property type="evidence" value="ECO:0007669"/>
    <property type="project" value="UniProtKB-SubCell"/>
</dbReference>
<dbReference type="SUPFAM" id="SSF48452">
    <property type="entry name" value="TPR-like"/>
    <property type="match status" value="1"/>
</dbReference>
<evidence type="ECO:0000259" key="7">
    <source>
        <dbReference type="Pfam" id="PF07219"/>
    </source>
</evidence>
<proteinExistence type="predicted"/>
<feature type="domain" description="HemY N-terminal" evidence="7">
    <location>
        <begin position="26"/>
        <end position="131"/>
    </location>
</feature>
<comment type="caution">
    <text evidence="8">The sequence shown here is derived from an EMBL/GenBank/DDBJ whole genome shotgun (WGS) entry which is preliminary data.</text>
</comment>
<dbReference type="EMBL" id="JAEMUK010000078">
    <property type="protein sequence ID" value="MBJ7544171.1"/>
    <property type="molecule type" value="Genomic_DNA"/>
</dbReference>
<keyword evidence="3 6" id="KW-1133">Transmembrane helix</keyword>
<dbReference type="AlphaFoldDB" id="A0A8I1GHL1"/>
<evidence type="ECO:0000313" key="8">
    <source>
        <dbReference type="EMBL" id="MBJ7544171.1"/>
    </source>
</evidence>
<keyword evidence="2 6" id="KW-0812">Transmembrane</keyword>
<feature type="compositionally biased region" description="Polar residues" evidence="5">
    <location>
        <begin position="492"/>
        <end position="501"/>
    </location>
</feature>
<evidence type="ECO:0000313" key="9">
    <source>
        <dbReference type="Proteomes" id="UP000623250"/>
    </source>
</evidence>
<dbReference type="Pfam" id="PF07219">
    <property type="entry name" value="HemY_N"/>
    <property type="match status" value="1"/>
</dbReference>
<feature type="region of interest" description="Disordered" evidence="5">
    <location>
        <begin position="457"/>
        <end position="524"/>
    </location>
</feature>
<accession>A0A8I1GHL1</accession>
<comment type="subcellular location">
    <subcellularLocation>
        <location evidence="1">Membrane</location>
    </subcellularLocation>
</comment>
<feature type="transmembrane region" description="Helical" evidence="6">
    <location>
        <begin position="5"/>
        <end position="22"/>
    </location>
</feature>
<protein>
    <submittedName>
        <fullName evidence="8">Heme biosynthesis protein HemY</fullName>
    </submittedName>
</protein>
<name>A0A8I1GHL1_9HYPH</name>
<dbReference type="InterPro" id="IPR010817">
    <property type="entry name" value="HemY_N"/>
</dbReference>
<keyword evidence="4 6" id="KW-0472">Membrane</keyword>
<gene>
    <name evidence="8" type="ORF">JDN41_11515</name>
</gene>
<feature type="compositionally biased region" description="Low complexity" evidence="5">
    <location>
        <begin position="502"/>
        <end position="518"/>
    </location>
</feature>
<sequence>MTRLIGYFVIIVLVAVGFAWIADRPGNVTIQWLGYDIQTSVFIGSVALLLAFVIVFLLGWLGLLTWTGPKKFRGRVQRRRQRVGQEAVRRGIFAAGAGDKSAALKADAIARRTVPNEPLALLLQAQSAQLNEDSIASRQAFERMLEKPEMAELGLRGLYMEAKKANQNEAAKQFAERALAANPALAWSSSALFEIQSREGDWRAALKTLQIAKEHRHLAKPEADRRRSLLLTQLAIELEDSQPSKALAYATEAFDLSPTLIPAAVVAGRILTTQGQTSRATKILTQAWRSTQHPEIALTFAHARRGDSPRDRLARVKSLVAAGSQTLEGAVAVAVSAIDAQEWKTARLALEPYLANNPPARVCRLMARIEAGQNRDSGRAREWLAKAARGAPDPVWVAPDGTVSAEWQPISPTTGALGSFEWKTPPANATASPDDFAAEISALDVVSLEGESLPDTYTKAKGLSGRSNEPVDVVASPVGKDGSDAKTPPTPANDTATSNALVTTPETTVEAEEVTTSVDRFRRR</sequence>
<dbReference type="RefSeq" id="WP_052036910.1">
    <property type="nucleotide sequence ID" value="NZ_JAEMUK010000078.1"/>
</dbReference>
<evidence type="ECO:0000256" key="6">
    <source>
        <dbReference type="SAM" id="Phobius"/>
    </source>
</evidence>
<reference evidence="8 9" key="1">
    <citation type="submission" date="2020-12" db="EMBL/GenBank/DDBJ databases">
        <title>Revised draft genomes of Rhodomicrobium vannielii ATCC 17100 and Rhodomicrobium udaipurense JA643.</title>
        <authorList>
            <person name="Conners E.M."/>
            <person name="Davenport E.J."/>
            <person name="Bose A."/>
        </authorList>
    </citation>
    <scope>NUCLEOTIDE SEQUENCE [LARGE SCALE GENOMIC DNA]</scope>
    <source>
        <strain evidence="8 9">JA643</strain>
    </source>
</reference>
<evidence type="ECO:0000256" key="2">
    <source>
        <dbReference type="ARBA" id="ARBA00022692"/>
    </source>
</evidence>
<evidence type="ECO:0000256" key="1">
    <source>
        <dbReference type="ARBA" id="ARBA00004370"/>
    </source>
</evidence>
<dbReference type="PIRSF" id="PIRSF031802">
    <property type="entry name" value="UCP031802"/>
    <property type="match status" value="1"/>
</dbReference>
<dbReference type="Gene3D" id="1.25.40.10">
    <property type="entry name" value="Tetratricopeptide repeat domain"/>
    <property type="match status" value="1"/>
</dbReference>